<keyword evidence="1" id="KW-1133">Transmembrane helix</keyword>
<dbReference type="eggNOG" id="ENOG5033796">
    <property type="taxonomic scope" value="Bacteria"/>
</dbReference>
<evidence type="ECO:0000313" key="2">
    <source>
        <dbReference type="EMBL" id="ACG77270.1"/>
    </source>
</evidence>
<sequence>MRRPLERPQGPGARFLWDLLSFERLMTGQVIHLVYWAGLGVIAVMAFGVLGATVGVAIREGTILGVLLALAVLAVGLLGVGVAVLLWRSFCEFYVAVFRISEDLSVLRKDVEDERARQGRS</sequence>
<keyword evidence="3" id="KW-1185">Reference proteome</keyword>
<feature type="transmembrane region" description="Helical" evidence="1">
    <location>
        <begin position="33"/>
        <end position="58"/>
    </location>
</feature>
<dbReference type="HOGENOM" id="CLU_1934259_0_0_5"/>
<dbReference type="STRING" id="450851.PHZ_c0856"/>
<accession>B4RGQ4</accession>
<dbReference type="InterPro" id="IPR025557">
    <property type="entry name" value="DUF4282"/>
</dbReference>
<dbReference type="Pfam" id="PF14110">
    <property type="entry name" value="DUF4282"/>
    <property type="match status" value="1"/>
</dbReference>
<evidence type="ECO:0008006" key="4">
    <source>
        <dbReference type="Google" id="ProtNLM"/>
    </source>
</evidence>
<dbReference type="OrthoDB" id="7210529at2"/>
<dbReference type="Proteomes" id="UP000001868">
    <property type="component" value="Chromosome"/>
</dbReference>
<evidence type="ECO:0000256" key="1">
    <source>
        <dbReference type="SAM" id="Phobius"/>
    </source>
</evidence>
<dbReference type="AlphaFoldDB" id="B4RGQ4"/>
<keyword evidence="1" id="KW-0472">Membrane</keyword>
<dbReference type="KEGG" id="pzu:PHZ_c0856"/>
<evidence type="ECO:0000313" key="3">
    <source>
        <dbReference type="Proteomes" id="UP000001868"/>
    </source>
</evidence>
<proteinExistence type="predicted"/>
<gene>
    <name evidence="2" type="ordered locus">PHZ_c0856</name>
</gene>
<name>B4RGQ4_PHEZH</name>
<organism evidence="2 3">
    <name type="scientific">Phenylobacterium zucineum (strain HLK1)</name>
    <dbReference type="NCBI Taxonomy" id="450851"/>
    <lineage>
        <taxon>Bacteria</taxon>
        <taxon>Pseudomonadati</taxon>
        <taxon>Pseudomonadota</taxon>
        <taxon>Alphaproteobacteria</taxon>
        <taxon>Caulobacterales</taxon>
        <taxon>Caulobacteraceae</taxon>
        <taxon>Phenylobacterium</taxon>
    </lineage>
</organism>
<keyword evidence="1" id="KW-0812">Transmembrane</keyword>
<feature type="transmembrane region" description="Helical" evidence="1">
    <location>
        <begin position="64"/>
        <end position="87"/>
    </location>
</feature>
<dbReference type="EMBL" id="CP000747">
    <property type="protein sequence ID" value="ACG77270.1"/>
    <property type="molecule type" value="Genomic_DNA"/>
</dbReference>
<dbReference type="RefSeq" id="WP_012521418.1">
    <property type="nucleotide sequence ID" value="NC_011144.1"/>
</dbReference>
<reference evidence="2 3" key="1">
    <citation type="journal article" date="2008" name="BMC Genomics">
        <title>Complete genome of Phenylobacterium zucineum - a novel facultative intracellular bacterium isolated from human erythroleukemia cell line K562.</title>
        <authorList>
            <person name="Luo Y."/>
            <person name="Xu X."/>
            <person name="Ding Z."/>
            <person name="Liu Z."/>
            <person name="Zhang B."/>
            <person name="Yan Z."/>
            <person name="Sun J."/>
            <person name="Hu S."/>
            <person name="Hu X."/>
        </authorList>
    </citation>
    <scope>NUCLEOTIDE SEQUENCE [LARGE SCALE GENOMIC DNA]</scope>
    <source>
        <strain evidence="2 3">HLK1</strain>
    </source>
</reference>
<protein>
    <recommendedName>
        <fullName evidence="4">DUF4282 domain-containing protein</fullName>
    </recommendedName>
</protein>